<name>A0A9Q3ES56_9BASI</name>
<proteinExistence type="predicted"/>
<gene>
    <name evidence="2" type="ORF">O181_063708</name>
</gene>
<accession>A0A9Q3ES56</accession>
<keyword evidence="3" id="KW-1185">Reference proteome</keyword>
<comment type="caution">
    <text evidence="2">The sequence shown here is derived from an EMBL/GenBank/DDBJ whole genome shotgun (WGS) entry which is preliminary data.</text>
</comment>
<dbReference type="Pfam" id="PF24626">
    <property type="entry name" value="SH3_Tf2-1"/>
    <property type="match status" value="1"/>
</dbReference>
<protein>
    <recommendedName>
        <fullName evidence="1">Tf2-1-like SH3-like domain-containing protein</fullName>
    </recommendedName>
</protein>
<dbReference type="Proteomes" id="UP000765509">
    <property type="component" value="Unassembled WGS sequence"/>
</dbReference>
<organism evidence="2 3">
    <name type="scientific">Austropuccinia psidii MF-1</name>
    <dbReference type="NCBI Taxonomy" id="1389203"/>
    <lineage>
        <taxon>Eukaryota</taxon>
        <taxon>Fungi</taxon>
        <taxon>Dikarya</taxon>
        <taxon>Basidiomycota</taxon>
        <taxon>Pucciniomycotina</taxon>
        <taxon>Pucciniomycetes</taxon>
        <taxon>Pucciniales</taxon>
        <taxon>Sphaerophragmiaceae</taxon>
        <taxon>Austropuccinia</taxon>
    </lineage>
</organism>
<dbReference type="InterPro" id="IPR056924">
    <property type="entry name" value="SH3_Tf2-1"/>
</dbReference>
<evidence type="ECO:0000313" key="2">
    <source>
        <dbReference type="EMBL" id="MBW0523993.1"/>
    </source>
</evidence>
<reference evidence="2" key="1">
    <citation type="submission" date="2021-03" db="EMBL/GenBank/DDBJ databases">
        <title>Draft genome sequence of rust myrtle Austropuccinia psidii MF-1, a brazilian biotype.</title>
        <authorList>
            <person name="Quecine M.C."/>
            <person name="Pachon D.M.R."/>
            <person name="Bonatelli M.L."/>
            <person name="Correr F.H."/>
            <person name="Franceschini L.M."/>
            <person name="Leite T.F."/>
            <person name="Margarido G.R.A."/>
            <person name="Almeida C.A."/>
            <person name="Ferrarezi J.A."/>
            <person name="Labate C.A."/>
        </authorList>
    </citation>
    <scope>NUCLEOTIDE SEQUENCE</scope>
    <source>
        <strain evidence="2">MF-1</strain>
    </source>
</reference>
<sequence>MQKIHQQSNHLSSPSMEEISPLNQSITFKTPLLESYQKKLKSVQQVVKEQLESEIRQFKKYSDRNRTIPPDFQPGQKVWLATKNINNTRPTKKLPEVWLGPFEVLREVGIHAYHLNFPLQWKSVHVLFHVQLLEPVKKSSIPNQNKFSPPQVLVEEKEEWEVAQFLDSKLKRGKL</sequence>
<feature type="domain" description="Tf2-1-like SH3-like" evidence="1">
    <location>
        <begin position="75"/>
        <end position="136"/>
    </location>
</feature>
<dbReference type="EMBL" id="AVOT02030708">
    <property type="protein sequence ID" value="MBW0523993.1"/>
    <property type="molecule type" value="Genomic_DNA"/>
</dbReference>
<dbReference type="AlphaFoldDB" id="A0A9Q3ES56"/>
<evidence type="ECO:0000259" key="1">
    <source>
        <dbReference type="Pfam" id="PF24626"/>
    </source>
</evidence>
<evidence type="ECO:0000313" key="3">
    <source>
        <dbReference type="Proteomes" id="UP000765509"/>
    </source>
</evidence>